<accession>A0ABP9TIH4</accession>
<dbReference type="CDD" id="cd08556">
    <property type="entry name" value="GDPD"/>
    <property type="match status" value="1"/>
</dbReference>
<dbReference type="PANTHER" id="PTHR46211">
    <property type="entry name" value="GLYCEROPHOSPHORYL DIESTER PHOSPHODIESTERASE"/>
    <property type="match status" value="1"/>
</dbReference>
<dbReference type="EMBL" id="BAABLK010000020">
    <property type="protein sequence ID" value="GAA5226386.1"/>
    <property type="molecule type" value="Genomic_DNA"/>
</dbReference>
<evidence type="ECO:0000259" key="1">
    <source>
        <dbReference type="PROSITE" id="PS51704"/>
    </source>
</evidence>
<dbReference type="PROSITE" id="PS51704">
    <property type="entry name" value="GP_PDE"/>
    <property type="match status" value="1"/>
</dbReference>
<gene>
    <name evidence="2" type="ORF">GCM10025778_09170</name>
</gene>
<sequence length="260" mass="27994">MLFLAGTVLLSGCSTEKHEVLNVHALEKPTIVAHRGGALRFPESSIEAYRAVSAADFPMELDLRRLQDGTLVPQHDPDVDRNMIGISGAIGTVAPDEWRAARIKGIDGGSPGASTTWNEVLNEFGGKAILVPEIKESGTNLNEFAWTIIGRGLQNTVVIQSFDIDICKRLADMGLNVLYLFGDKEPDPHLLKTNGIDFAGAASSVRPEYLRSMQQAGLKVWPWTVNSVAEVSNLIDGGAAGVFTDDPWAVSEKLRDGPSG</sequence>
<dbReference type="Pfam" id="PF03009">
    <property type="entry name" value="GDPD"/>
    <property type="match status" value="1"/>
</dbReference>
<dbReference type="InterPro" id="IPR017946">
    <property type="entry name" value="PLC-like_Pdiesterase_TIM-brl"/>
</dbReference>
<evidence type="ECO:0000313" key="3">
    <source>
        <dbReference type="Proteomes" id="UP001501257"/>
    </source>
</evidence>
<comment type="caution">
    <text evidence="2">The sequence shown here is derived from an EMBL/GenBank/DDBJ whole genome shotgun (WGS) entry which is preliminary data.</text>
</comment>
<dbReference type="Proteomes" id="UP001501257">
    <property type="component" value="Unassembled WGS sequence"/>
</dbReference>
<proteinExistence type="predicted"/>
<protein>
    <recommendedName>
        <fullName evidence="1">GP-PDE domain-containing protein</fullName>
    </recommendedName>
</protein>
<keyword evidence="3" id="KW-1185">Reference proteome</keyword>
<dbReference type="Gene3D" id="3.20.20.190">
    <property type="entry name" value="Phosphatidylinositol (PI) phosphodiesterase"/>
    <property type="match status" value="1"/>
</dbReference>
<reference evidence="3" key="1">
    <citation type="journal article" date="2019" name="Int. J. Syst. Evol. Microbiol.">
        <title>The Global Catalogue of Microorganisms (GCM) 10K type strain sequencing project: providing services to taxonomists for standard genome sequencing and annotation.</title>
        <authorList>
            <consortium name="The Broad Institute Genomics Platform"/>
            <consortium name="The Broad Institute Genome Sequencing Center for Infectious Disease"/>
            <person name="Wu L."/>
            <person name="Ma J."/>
        </authorList>
    </citation>
    <scope>NUCLEOTIDE SEQUENCE [LARGE SCALE GENOMIC DNA]</scope>
    <source>
        <strain evidence="3">JCM 18952</strain>
    </source>
</reference>
<dbReference type="PANTHER" id="PTHR46211:SF14">
    <property type="entry name" value="GLYCEROPHOSPHODIESTER PHOSPHODIESTERASE"/>
    <property type="match status" value="1"/>
</dbReference>
<organism evidence="2 3">
    <name type="scientific">Paeniglutamicibacter antarcticus</name>
    <dbReference type="NCBI Taxonomy" id="494023"/>
    <lineage>
        <taxon>Bacteria</taxon>
        <taxon>Bacillati</taxon>
        <taxon>Actinomycetota</taxon>
        <taxon>Actinomycetes</taxon>
        <taxon>Micrococcales</taxon>
        <taxon>Micrococcaceae</taxon>
        <taxon>Paeniglutamicibacter</taxon>
    </lineage>
</organism>
<name>A0ABP9TIH4_9MICC</name>
<dbReference type="InterPro" id="IPR030395">
    <property type="entry name" value="GP_PDE_dom"/>
</dbReference>
<evidence type="ECO:0000313" key="2">
    <source>
        <dbReference type="EMBL" id="GAA5226386.1"/>
    </source>
</evidence>
<feature type="domain" description="GP-PDE" evidence="1">
    <location>
        <begin position="29"/>
        <end position="254"/>
    </location>
</feature>
<dbReference type="SUPFAM" id="SSF51695">
    <property type="entry name" value="PLC-like phosphodiesterases"/>
    <property type="match status" value="1"/>
</dbReference>